<evidence type="ECO:0000313" key="3">
    <source>
        <dbReference type="Proteomes" id="UP000465622"/>
    </source>
</evidence>
<organism evidence="2 3">
    <name type="scientific">Mycolicibacterium mageritense</name>
    <name type="common">Mycobacterium mageritense</name>
    <dbReference type="NCBI Taxonomy" id="53462"/>
    <lineage>
        <taxon>Bacteria</taxon>
        <taxon>Bacillati</taxon>
        <taxon>Actinomycetota</taxon>
        <taxon>Actinomycetes</taxon>
        <taxon>Mycobacteriales</taxon>
        <taxon>Mycobacteriaceae</taxon>
        <taxon>Mycolicibacterium</taxon>
    </lineage>
</organism>
<dbReference type="InterPro" id="IPR025364">
    <property type="entry name" value="DUF4268"/>
</dbReference>
<dbReference type="EMBL" id="AP022567">
    <property type="protein sequence ID" value="BBX34857.1"/>
    <property type="molecule type" value="Genomic_DNA"/>
</dbReference>
<dbReference type="Proteomes" id="UP000465622">
    <property type="component" value="Chromosome"/>
</dbReference>
<keyword evidence="3" id="KW-1185">Reference proteome</keyword>
<protein>
    <recommendedName>
        <fullName evidence="1">DUF4268 domain-containing protein</fullName>
    </recommendedName>
</protein>
<dbReference type="InterPro" id="IPR011856">
    <property type="entry name" value="tRNA_endonuc-like_dom_sf"/>
</dbReference>
<dbReference type="Gene3D" id="3.40.1350.10">
    <property type="match status" value="1"/>
</dbReference>
<feature type="domain" description="DUF4268" evidence="1">
    <location>
        <begin position="178"/>
        <end position="308"/>
    </location>
</feature>
<accession>A0ABM7HW76</accession>
<sequence length="327" mass="36716">MSIPELGRLTVVPPRQVWPHEAHNFTPWLLQNVDVLSDLLGMDLELEVAEHPVGDFSLDLIGRDLSDDSVVIVENQLESSDHTHLGQILTYAAGTQPKTIVWVATRFRSEHRAALDWLNEHTDPDTRFFGVEIEVVKIGDSAPAPNFVLAAQPNDWGKQVKTANATAGTSEKSQHYWNFWDRFLTTLGERQPAWTSRRTPSRDNFYDLATGTGGVVFAIVFANDGLRVQLNFNGHADLNLARFLALQEKKDQFEQALGESAEWDEKPGMKSTAIYVRSPFTDVADEQQWGAMIDWVIDQLTRFRRAIEAVGGLSSLTIRLPRDGHAQ</sequence>
<name>A0ABM7HW76_MYCME</name>
<reference evidence="2 3" key="1">
    <citation type="journal article" date="2019" name="Emerg. Microbes Infect.">
        <title>Comprehensive subspecies identification of 175 nontuberculous mycobacteria species based on 7547 genomic profiles.</title>
        <authorList>
            <person name="Matsumoto Y."/>
            <person name="Kinjo T."/>
            <person name="Motooka D."/>
            <person name="Nabeya D."/>
            <person name="Jung N."/>
            <person name="Uechi K."/>
            <person name="Horii T."/>
            <person name="Iida T."/>
            <person name="Fujita J."/>
            <person name="Nakamura S."/>
        </authorList>
    </citation>
    <scope>NUCLEOTIDE SEQUENCE [LARGE SCALE GENOMIC DNA]</scope>
    <source>
        <strain evidence="2 3">JCM 12375</strain>
    </source>
</reference>
<gene>
    <name evidence="2" type="ORF">MMAGJ_41390</name>
</gene>
<evidence type="ECO:0000313" key="2">
    <source>
        <dbReference type="EMBL" id="BBX34857.1"/>
    </source>
</evidence>
<dbReference type="Pfam" id="PF14088">
    <property type="entry name" value="DUF4268"/>
    <property type="match status" value="1"/>
</dbReference>
<evidence type="ECO:0000259" key="1">
    <source>
        <dbReference type="Pfam" id="PF14088"/>
    </source>
</evidence>
<proteinExistence type="predicted"/>